<dbReference type="Proteomes" id="UP000642571">
    <property type="component" value="Unassembled WGS sequence"/>
</dbReference>
<comment type="caution">
    <text evidence="1">The sequence shown here is derived from an EMBL/GenBank/DDBJ whole genome shotgun (WGS) entry which is preliminary data.</text>
</comment>
<name>A0ABQ1Q569_9BACI</name>
<proteinExistence type="predicted"/>
<accession>A0ABQ1Q569</accession>
<protein>
    <recommendedName>
        <fullName evidence="3">Nucleic acid-binding protein</fullName>
    </recommendedName>
</protein>
<reference evidence="2" key="1">
    <citation type="journal article" date="2019" name="Int. J. Syst. Evol. Microbiol.">
        <title>The Global Catalogue of Microorganisms (GCM) 10K type strain sequencing project: providing services to taxonomists for standard genome sequencing and annotation.</title>
        <authorList>
            <consortium name="The Broad Institute Genomics Platform"/>
            <consortium name="The Broad Institute Genome Sequencing Center for Infectious Disease"/>
            <person name="Wu L."/>
            <person name="Ma J."/>
        </authorList>
    </citation>
    <scope>NUCLEOTIDE SEQUENCE [LARGE SCALE GENOMIC DNA]</scope>
    <source>
        <strain evidence="2">CGMCC 1.15353</strain>
    </source>
</reference>
<organism evidence="1 2">
    <name type="scientific">Pontibacillus salipaludis</name>
    <dbReference type="NCBI Taxonomy" id="1697394"/>
    <lineage>
        <taxon>Bacteria</taxon>
        <taxon>Bacillati</taxon>
        <taxon>Bacillota</taxon>
        <taxon>Bacilli</taxon>
        <taxon>Bacillales</taxon>
        <taxon>Bacillaceae</taxon>
        <taxon>Pontibacillus</taxon>
    </lineage>
</organism>
<evidence type="ECO:0008006" key="3">
    <source>
        <dbReference type="Google" id="ProtNLM"/>
    </source>
</evidence>
<sequence>MEQTCIKCESVMVKAKVDSHTIRVYNSAFKANSKTLSEVSPCFVCPNCGFIELYALNPERLI</sequence>
<dbReference type="EMBL" id="BMIN01000009">
    <property type="protein sequence ID" value="GGD14293.1"/>
    <property type="molecule type" value="Genomic_DNA"/>
</dbReference>
<evidence type="ECO:0000313" key="2">
    <source>
        <dbReference type="Proteomes" id="UP000642571"/>
    </source>
</evidence>
<keyword evidence="2" id="KW-1185">Reference proteome</keyword>
<gene>
    <name evidence="1" type="ORF">GCM10011389_22390</name>
</gene>
<evidence type="ECO:0000313" key="1">
    <source>
        <dbReference type="EMBL" id="GGD14293.1"/>
    </source>
</evidence>